<evidence type="ECO:0000313" key="3">
    <source>
        <dbReference type="Proteomes" id="UP000268233"/>
    </source>
</evidence>
<evidence type="ECO:0000256" key="1">
    <source>
        <dbReference type="SAM" id="Phobius"/>
    </source>
</evidence>
<sequence length="109" mass="11596">MSDDEEEVESATVGWLATEKTTTNGRRVATALVAGALGTINGITSIPDRALDVPVDEHIVSGGKTIYTAVYYPIDPLTLYSIIAMIAAALVLWHVFDTDDAADEAGDDR</sequence>
<keyword evidence="3" id="KW-1185">Reference proteome</keyword>
<accession>A0A495R4M8</accession>
<evidence type="ECO:0000313" key="2">
    <source>
        <dbReference type="EMBL" id="RKS82179.1"/>
    </source>
</evidence>
<keyword evidence="1" id="KW-0472">Membrane</keyword>
<organism evidence="2 3">
    <name type="scientific">Haloarcula quadrata</name>
    <dbReference type="NCBI Taxonomy" id="182779"/>
    <lineage>
        <taxon>Archaea</taxon>
        <taxon>Methanobacteriati</taxon>
        <taxon>Methanobacteriota</taxon>
        <taxon>Stenosarchaea group</taxon>
        <taxon>Halobacteria</taxon>
        <taxon>Halobacteriales</taxon>
        <taxon>Haloarculaceae</taxon>
        <taxon>Haloarcula</taxon>
    </lineage>
</organism>
<keyword evidence="1" id="KW-0812">Transmembrane</keyword>
<gene>
    <name evidence="2" type="ORF">BDK61_1479</name>
</gene>
<protein>
    <submittedName>
        <fullName evidence="2">Uncharacterized protein</fullName>
    </submittedName>
</protein>
<keyword evidence="1" id="KW-1133">Transmembrane helix</keyword>
<proteinExistence type="predicted"/>
<comment type="caution">
    <text evidence="2">The sequence shown here is derived from an EMBL/GenBank/DDBJ whole genome shotgun (WGS) entry which is preliminary data.</text>
</comment>
<dbReference type="RefSeq" id="WP_121302866.1">
    <property type="nucleotide sequence ID" value="NZ_RBWW01000001.1"/>
</dbReference>
<dbReference type="AlphaFoldDB" id="A0A495R4M8"/>
<reference evidence="2 3" key="1">
    <citation type="submission" date="2018-10" db="EMBL/GenBank/DDBJ databases">
        <title>Genomic Encyclopedia of Archaeal and Bacterial Type Strains, Phase II (KMG-II): from individual species to whole genera.</title>
        <authorList>
            <person name="Goeker M."/>
        </authorList>
    </citation>
    <scope>NUCLEOTIDE SEQUENCE [LARGE SCALE GENOMIC DNA]</scope>
    <source>
        <strain evidence="2 3">DSM 11927</strain>
    </source>
</reference>
<feature type="transmembrane region" description="Helical" evidence="1">
    <location>
        <begin position="77"/>
        <end position="96"/>
    </location>
</feature>
<dbReference type="EMBL" id="RBWW01000001">
    <property type="protein sequence ID" value="RKS82179.1"/>
    <property type="molecule type" value="Genomic_DNA"/>
</dbReference>
<name>A0A495R4M8_9EURY</name>
<dbReference type="Proteomes" id="UP000268233">
    <property type="component" value="Unassembled WGS sequence"/>
</dbReference>